<proteinExistence type="predicted"/>
<keyword evidence="1" id="KW-1133">Transmembrane helix</keyword>
<dbReference type="AlphaFoldDB" id="A0A834CCT6"/>
<evidence type="ECO:0000313" key="3">
    <source>
        <dbReference type="Proteomes" id="UP000646548"/>
    </source>
</evidence>
<feature type="transmembrane region" description="Helical" evidence="1">
    <location>
        <begin position="55"/>
        <end position="73"/>
    </location>
</feature>
<accession>A0A834CCT6</accession>
<keyword evidence="1" id="KW-0472">Membrane</keyword>
<dbReference type="Proteomes" id="UP000646548">
    <property type="component" value="Unassembled WGS sequence"/>
</dbReference>
<protein>
    <submittedName>
        <fullName evidence="2">Uncharacterized protein</fullName>
    </submittedName>
</protein>
<evidence type="ECO:0000256" key="1">
    <source>
        <dbReference type="SAM" id="Phobius"/>
    </source>
</evidence>
<sequence length="89" mass="9561">MSRGLVRVPSVDCRSSARAGCCRGSGTSRRKDMVGTIEEEPAAGLPVHWLAGHRLLLSAPSFFLLFLLLSLLCSTSIATMDRDTLTALL</sequence>
<comment type="caution">
    <text evidence="2">The sequence shown here is derived from an EMBL/GenBank/DDBJ whole genome shotgun (WGS) entry which is preliminary data.</text>
</comment>
<dbReference type="EMBL" id="WKFB01000312">
    <property type="protein sequence ID" value="KAF6727120.1"/>
    <property type="molecule type" value="Genomic_DNA"/>
</dbReference>
<keyword evidence="1" id="KW-0812">Transmembrane</keyword>
<name>A0A834CCT6_ORYME</name>
<reference evidence="2" key="1">
    <citation type="journal article" name="BMC Genomics">
        <title>Long-read sequencing and de novo genome assembly of marine medaka (Oryzias melastigma).</title>
        <authorList>
            <person name="Liang P."/>
            <person name="Saqib H.S.A."/>
            <person name="Ni X."/>
            <person name="Shen Y."/>
        </authorList>
    </citation>
    <scope>NUCLEOTIDE SEQUENCE</scope>
    <source>
        <strain evidence="2">Bigg-433</strain>
    </source>
</reference>
<gene>
    <name evidence="2" type="ORF">FQA47_003150</name>
</gene>
<evidence type="ECO:0000313" key="2">
    <source>
        <dbReference type="EMBL" id="KAF6727120.1"/>
    </source>
</evidence>
<organism evidence="2 3">
    <name type="scientific">Oryzias melastigma</name>
    <name type="common">Marine medaka</name>
    <dbReference type="NCBI Taxonomy" id="30732"/>
    <lineage>
        <taxon>Eukaryota</taxon>
        <taxon>Metazoa</taxon>
        <taxon>Chordata</taxon>
        <taxon>Craniata</taxon>
        <taxon>Vertebrata</taxon>
        <taxon>Euteleostomi</taxon>
        <taxon>Actinopterygii</taxon>
        <taxon>Neopterygii</taxon>
        <taxon>Teleostei</taxon>
        <taxon>Neoteleostei</taxon>
        <taxon>Acanthomorphata</taxon>
        <taxon>Ovalentaria</taxon>
        <taxon>Atherinomorphae</taxon>
        <taxon>Beloniformes</taxon>
        <taxon>Adrianichthyidae</taxon>
        <taxon>Oryziinae</taxon>
        <taxon>Oryzias</taxon>
    </lineage>
</organism>